<dbReference type="Pfam" id="PF03859">
    <property type="entry name" value="CG-1"/>
    <property type="match status" value="1"/>
</dbReference>
<dbReference type="RefSeq" id="XP_016734617.2">
    <property type="nucleotide sequence ID" value="XM_016879128.2"/>
</dbReference>
<proteinExistence type="predicted"/>
<dbReference type="AlphaFoldDB" id="A0A1U8N676"/>
<evidence type="ECO:0000256" key="3">
    <source>
        <dbReference type="ARBA" id="ARBA00023242"/>
    </source>
</evidence>
<keyword evidence="2" id="KW-0804">Transcription</keyword>
<evidence type="ECO:0000256" key="2">
    <source>
        <dbReference type="ARBA" id="ARBA00023163"/>
    </source>
</evidence>
<keyword evidence="5" id="KW-1185">Reference proteome</keyword>
<keyword evidence="3" id="KW-0539">Nucleus</keyword>
<dbReference type="GO" id="GO:0003690">
    <property type="term" value="F:double-stranded DNA binding"/>
    <property type="evidence" value="ECO:0007669"/>
    <property type="project" value="TreeGrafter"/>
</dbReference>
<dbReference type="InterPro" id="IPR005559">
    <property type="entry name" value="CG-1_dom"/>
</dbReference>
<dbReference type="PROSITE" id="PS51437">
    <property type="entry name" value="CG_1"/>
    <property type="match status" value="1"/>
</dbReference>
<reference evidence="5" key="1">
    <citation type="journal article" date="2020" name="Nat. Genet.">
        <title>Genomic diversifications of five Gossypium allopolyploid species and their impact on cotton improvement.</title>
        <authorList>
            <person name="Chen Z.J."/>
            <person name="Sreedasyam A."/>
            <person name="Ando A."/>
            <person name="Song Q."/>
            <person name="De Santiago L.M."/>
            <person name="Hulse-Kemp A.M."/>
            <person name="Ding M."/>
            <person name="Ye W."/>
            <person name="Kirkbride R.C."/>
            <person name="Jenkins J."/>
            <person name="Plott C."/>
            <person name="Lovell J."/>
            <person name="Lin Y.M."/>
            <person name="Vaughn R."/>
            <person name="Liu B."/>
            <person name="Simpson S."/>
            <person name="Scheffler B.E."/>
            <person name="Wen L."/>
            <person name="Saski C.A."/>
            <person name="Grover C.E."/>
            <person name="Hu G."/>
            <person name="Conover J.L."/>
            <person name="Carlson J.W."/>
            <person name="Shu S."/>
            <person name="Boston L.B."/>
            <person name="Williams M."/>
            <person name="Peterson D.G."/>
            <person name="McGee K."/>
            <person name="Jones D.C."/>
            <person name="Wendel J.F."/>
            <person name="Stelly D.M."/>
            <person name="Grimwood J."/>
            <person name="Schmutz J."/>
        </authorList>
    </citation>
    <scope>NUCLEOTIDE SEQUENCE [LARGE SCALE GENOMIC DNA]</scope>
    <source>
        <strain evidence="5">cv. TM-1</strain>
    </source>
</reference>
<name>A0A1U8N676_GOSHI</name>
<protein>
    <submittedName>
        <fullName evidence="6">Calmodulin-binding transcription activator 5 isoform X1</fullName>
    </submittedName>
</protein>
<evidence type="ECO:0000313" key="6">
    <source>
        <dbReference type="RefSeq" id="XP_016734617.2"/>
    </source>
</evidence>
<dbReference type="PaxDb" id="3635-A0A1U8N676"/>
<feature type="domain" description="CG-1" evidence="4">
    <location>
        <begin position="16"/>
        <end position="132"/>
    </location>
</feature>
<dbReference type="GO" id="GO:0006357">
    <property type="term" value="P:regulation of transcription by RNA polymerase II"/>
    <property type="evidence" value="ECO:0007669"/>
    <property type="project" value="TreeGrafter"/>
</dbReference>
<dbReference type="SMART" id="SM01076">
    <property type="entry name" value="CG-1"/>
    <property type="match status" value="1"/>
</dbReference>
<comment type="subcellular location">
    <subcellularLocation>
        <location evidence="1">Nucleus</location>
    </subcellularLocation>
</comment>
<organism evidence="5 6">
    <name type="scientific">Gossypium hirsutum</name>
    <name type="common">Upland cotton</name>
    <name type="synonym">Gossypium mexicanum</name>
    <dbReference type="NCBI Taxonomy" id="3635"/>
    <lineage>
        <taxon>Eukaryota</taxon>
        <taxon>Viridiplantae</taxon>
        <taxon>Streptophyta</taxon>
        <taxon>Embryophyta</taxon>
        <taxon>Tracheophyta</taxon>
        <taxon>Spermatophyta</taxon>
        <taxon>Magnoliopsida</taxon>
        <taxon>eudicotyledons</taxon>
        <taxon>Gunneridae</taxon>
        <taxon>Pentapetalae</taxon>
        <taxon>rosids</taxon>
        <taxon>malvids</taxon>
        <taxon>Malvales</taxon>
        <taxon>Malvaceae</taxon>
        <taxon>Malvoideae</taxon>
        <taxon>Gossypium</taxon>
    </lineage>
</organism>
<dbReference type="KEGG" id="ghi:107945228"/>
<dbReference type="GO" id="GO:0003712">
    <property type="term" value="F:transcription coregulator activity"/>
    <property type="evidence" value="ECO:0007669"/>
    <property type="project" value="TreeGrafter"/>
</dbReference>
<evidence type="ECO:0000259" key="4">
    <source>
        <dbReference type="PROSITE" id="PS51437"/>
    </source>
</evidence>
<dbReference type="Proteomes" id="UP000818029">
    <property type="component" value="Chromosome D12"/>
</dbReference>
<dbReference type="GO" id="GO:0005634">
    <property type="term" value="C:nucleus"/>
    <property type="evidence" value="ECO:0007669"/>
    <property type="project" value="UniProtKB-SubCell"/>
</dbReference>
<gene>
    <name evidence="6" type="primary">LOC107945228</name>
</gene>
<reference evidence="6" key="2">
    <citation type="submission" date="2025-08" db="UniProtKB">
        <authorList>
            <consortium name="RefSeq"/>
        </authorList>
    </citation>
    <scope>IDENTIFICATION</scope>
</reference>
<evidence type="ECO:0000256" key="1">
    <source>
        <dbReference type="ARBA" id="ARBA00004123"/>
    </source>
</evidence>
<accession>A0A1U8N676</accession>
<dbReference type="GeneID" id="107945228"/>
<evidence type="ECO:0000313" key="5">
    <source>
        <dbReference type="Proteomes" id="UP000818029"/>
    </source>
</evidence>
<sequence>MKVLSDESNRTKKMLVVEAFDFVDGGWWSCESLGAEIHGFHTLQGGTIVLFDRKMPRNFRKDGYNWKKKKDGKTIKEAHEHLKVGDKDRIHVYYAHGEDKSTFVRRCYWLLDKSLEQIVLVHYRETKEVSLATHSNSSLLTDQSTPLLVTEEFDSGIANTYSEEPGESVNVRNHEMKLLEINTLEWDELLVANGANDSIASRGGIVLVSSISSNTYLVAELLTYFGCDSRQCFLL</sequence>
<dbReference type="PANTHER" id="PTHR23335">
    <property type="entry name" value="CALMODULIN-BINDING TRANSCRIPTION ACTIVATOR CAMTA"/>
    <property type="match status" value="1"/>
</dbReference>
<dbReference type="PANTHER" id="PTHR23335:SF3">
    <property type="entry name" value="CALMODULIN-BINDING TRANSCRIPTION ACTIVATOR 5"/>
    <property type="match status" value="1"/>
</dbReference>